<dbReference type="FunFam" id="3.40.50.2000:FF:000003">
    <property type="entry name" value="Alpha-1,4 glucan phosphorylase"/>
    <property type="match status" value="1"/>
</dbReference>
<evidence type="ECO:0000256" key="10">
    <source>
        <dbReference type="ARBA" id="ARBA00023277"/>
    </source>
</evidence>
<dbReference type="OrthoDB" id="9760804at2"/>
<organism evidence="14 15">
    <name type="scientific">Anaerosporomusa subterranea</name>
    <dbReference type="NCBI Taxonomy" id="1794912"/>
    <lineage>
        <taxon>Bacteria</taxon>
        <taxon>Bacillati</taxon>
        <taxon>Bacillota</taxon>
        <taxon>Negativicutes</taxon>
        <taxon>Acetonemataceae</taxon>
        <taxon>Anaerosporomusa</taxon>
    </lineage>
</organism>
<evidence type="ECO:0000256" key="2">
    <source>
        <dbReference type="ARBA" id="ARBA00001933"/>
    </source>
</evidence>
<proteinExistence type="inferred from homology"/>
<comment type="catalytic activity">
    <reaction evidence="1 13">
        <text>[(1-&gt;4)-alpha-D-glucosyl](n) + phosphate = [(1-&gt;4)-alpha-D-glucosyl](n-1) + alpha-D-glucose 1-phosphate</text>
        <dbReference type="Rhea" id="RHEA:41732"/>
        <dbReference type="Rhea" id="RHEA-COMP:9584"/>
        <dbReference type="Rhea" id="RHEA-COMP:9586"/>
        <dbReference type="ChEBI" id="CHEBI:15444"/>
        <dbReference type="ChEBI" id="CHEBI:43474"/>
        <dbReference type="ChEBI" id="CHEBI:58601"/>
        <dbReference type="EC" id="2.4.1.1"/>
    </reaction>
</comment>
<dbReference type="InterPro" id="IPR035090">
    <property type="entry name" value="Pyridoxal_P_attach_site"/>
</dbReference>
<evidence type="ECO:0000256" key="5">
    <source>
        <dbReference type="ARBA" id="ARBA00022490"/>
    </source>
</evidence>
<evidence type="ECO:0000256" key="7">
    <source>
        <dbReference type="ARBA" id="ARBA00022676"/>
    </source>
</evidence>
<evidence type="ECO:0000256" key="6">
    <source>
        <dbReference type="ARBA" id="ARBA00022533"/>
    </source>
</evidence>
<dbReference type="FunFam" id="3.40.50.2000:FF:000153">
    <property type="entry name" value="Alpha-1,4 glucan phosphorylase"/>
    <property type="match status" value="1"/>
</dbReference>
<dbReference type="PANTHER" id="PTHR11468">
    <property type="entry name" value="GLYCOGEN PHOSPHORYLASE"/>
    <property type="match status" value="1"/>
</dbReference>
<protein>
    <recommendedName>
        <fullName evidence="13">Alpha-1,4 glucan phosphorylase</fullName>
        <ecNumber evidence="13">2.4.1.1</ecNumber>
    </recommendedName>
</protein>
<feature type="modified residue" description="N6-(pyridoxal phosphate)lysine" evidence="12">
    <location>
        <position position="653"/>
    </location>
</feature>
<dbReference type="GO" id="GO:0030170">
    <property type="term" value="F:pyridoxal phosphate binding"/>
    <property type="evidence" value="ECO:0007669"/>
    <property type="project" value="InterPro"/>
</dbReference>
<dbReference type="GO" id="GO:0005980">
    <property type="term" value="P:glycogen catabolic process"/>
    <property type="evidence" value="ECO:0007669"/>
    <property type="project" value="TreeGrafter"/>
</dbReference>
<dbReference type="Pfam" id="PF00343">
    <property type="entry name" value="Phosphorylase"/>
    <property type="match status" value="1"/>
</dbReference>
<dbReference type="Gene3D" id="3.40.50.2000">
    <property type="entry name" value="Glycogen Phosphorylase B"/>
    <property type="match status" value="2"/>
</dbReference>
<evidence type="ECO:0000256" key="9">
    <source>
        <dbReference type="ARBA" id="ARBA00022898"/>
    </source>
</evidence>
<sequence>MSQHEEFRAAFSEKTQTLLGKSLSDSSLQDKYTVLGALLRDQISQLWVKTNDEYLHRGERQVYYFSIEFLLGRLLGSNLLNMGVAETRRQELSSLGIDLSQLEQQEPDAGLGNGGLGRLAACFLDSAASLHLPVHGCGIRYKYGLFEQKLVDGYQTELPDNWLKNGSVWEMRKGDKAVEVRFYGQVQLKPTDSGRLKVEHTNYWPVLAVPYDVPVIGFNNQTVNTLRLWNAEVMPDDPNSFDRTNPLKALEYRYTVESITEILYPDDTHYEGRVLRLKQQYFFVSAGLQSIVRRYKKKNGSLADFDEKIAVHINDTHPVLVIPELMRILMDQEGMSWDQAWQITVNTVSYTNHTILPEALEKWPVDILRELLPRIFMIIEEINERFCRELWGHYPGEWNRIAAMAIINEGYVHMAHLAVAGSNSVNGVAKIHTEILKKDVMKRFYQLYPYKFNNKTNGITHRRWLLKANPGLSKLITSAIGSSWIHHPAYLASLSRLAGDVAFGESVAAVKRANKERLARHIQDKYGITLDCNAIFDVQVKRIHLYKRQQLNALHILDIYNRLRENPDLDITPRVFLFAGKAAPGYYLAKRVIKLINCLGELINNDPIVRDRLKVVYLENYSVSLGEIIFPAADVSEQISTASKEASGTGNMKFMMNGAVTLGTMDGANIEIREEVGDDNIVIFGLTAEEVINYYQTGSYRPREMLADPRLRLVLDQLCNGFLPTPAAEFCALHDSLIDYDEYFVLKDFASYADAQTKIDRLFADRKRWNGMAIRNIAQSGFFSSDRTISEYAIGIWKINPVPIGNPYWMEES</sequence>
<gene>
    <name evidence="14" type="ORF">AXX12_07110</name>
</gene>
<dbReference type="CDD" id="cd04300">
    <property type="entry name" value="GT35_Glycogen_Phosphorylase"/>
    <property type="match status" value="1"/>
</dbReference>
<dbReference type="EC" id="2.4.1.1" evidence="13"/>
<keyword evidence="5" id="KW-0963">Cytoplasm</keyword>
<dbReference type="Proteomes" id="UP000076268">
    <property type="component" value="Unassembled WGS sequence"/>
</dbReference>
<dbReference type="GO" id="GO:0008184">
    <property type="term" value="F:glycogen phosphorylase activity"/>
    <property type="evidence" value="ECO:0007669"/>
    <property type="project" value="InterPro"/>
</dbReference>
<evidence type="ECO:0000313" key="14">
    <source>
        <dbReference type="EMBL" id="KYZ76204.1"/>
    </source>
</evidence>
<comment type="subcellular location">
    <subcellularLocation>
        <location evidence="3">Cytoplasm</location>
    </subcellularLocation>
</comment>
<dbReference type="PROSITE" id="PS00102">
    <property type="entry name" value="PHOSPHORYLASE"/>
    <property type="match status" value="1"/>
</dbReference>
<comment type="similarity">
    <text evidence="4 13">Belongs to the glycogen phosphorylase family.</text>
</comment>
<keyword evidence="10 13" id="KW-0119">Carbohydrate metabolism</keyword>
<comment type="function">
    <text evidence="13">Allosteric enzyme that catalyzes the rate-limiting step in glycogen catabolism, the phosphorolytic cleavage of glycogen to produce glucose-1-phosphate, and plays a central role in maintaining cellular and organismal glucose homeostasis.</text>
</comment>
<dbReference type="EMBL" id="LSGP01000017">
    <property type="protein sequence ID" value="KYZ76204.1"/>
    <property type="molecule type" value="Genomic_DNA"/>
</dbReference>
<keyword evidence="9 12" id="KW-0663">Pyridoxal phosphate</keyword>
<accession>A0A154BQD5</accession>
<dbReference type="RefSeq" id="WP_066241246.1">
    <property type="nucleotide sequence ID" value="NZ_LSGP01000017.1"/>
</dbReference>
<dbReference type="InterPro" id="IPR011833">
    <property type="entry name" value="Glycg_phsphrylas"/>
</dbReference>
<name>A0A154BQD5_ANASB</name>
<evidence type="ECO:0000256" key="12">
    <source>
        <dbReference type="PIRSR" id="PIRSR000460-1"/>
    </source>
</evidence>
<dbReference type="PANTHER" id="PTHR11468:SF3">
    <property type="entry name" value="GLYCOGEN PHOSPHORYLASE, LIVER FORM"/>
    <property type="match status" value="1"/>
</dbReference>
<keyword evidence="15" id="KW-1185">Reference proteome</keyword>
<evidence type="ECO:0000256" key="1">
    <source>
        <dbReference type="ARBA" id="ARBA00001275"/>
    </source>
</evidence>
<comment type="function">
    <text evidence="11">Phosphorylase is an important allosteric enzyme in carbohydrate metabolism. Enzymes from different sources differ in their regulatory mechanisms and in their natural substrates. However, all known phosphorylases share catalytic and structural properties.</text>
</comment>
<evidence type="ECO:0000256" key="3">
    <source>
        <dbReference type="ARBA" id="ARBA00004496"/>
    </source>
</evidence>
<dbReference type="AlphaFoldDB" id="A0A154BQD5"/>
<keyword evidence="8 13" id="KW-0808">Transferase</keyword>
<evidence type="ECO:0000256" key="11">
    <source>
        <dbReference type="ARBA" id="ARBA00025174"/>
    </source>
</evidence>
<evidence type="ECO:0000256" key="13">
    <source>
        <dbReference type="RuleBase" id="RU000587"/>
    </source>
</evidence>
<dbReference type="GO" id="GO:0005737">
    <property type="term" value="C:cytoplasm"/>
    <property type="evidence" value="ECO:0007669"/>
    <property type="project" value="UniProtKB-SubCell"/>
</dbReference>
<keyword evidence="6" id="KW-0021">Allosteric enzyme</keyword>
<evidence type="ECO:0000256" key="4">
    <source>
        <dbReference type="ARBA" id="ARBA00006047"/>
    </source>
</evidence>
<evidence type="ECO:0000313" key="15">
    <source>
        <dbReference type="Proteomes" id="UP000076268"/>
    </source>
</evidence>
<dbReference type="SUPFAM" id="SSF53756">
    <property type="entry name" value="UDP-Glycosyltransferase/glycogen phosphorylase"/>
    <property type="match status" value="1"/>
</dbReference>
<dbReference type="InterPro" id="IPR000811">
    <property type="entry name" value="Glyco_trans_35"/>
</dbReference>
<comment type="cofactor">
    <cofactor evidence="2 13">
        <name>pyridoxal 5'-phosphate</name>
        <dbReference type="ChEBI" id="CHEBI:597326"/>
    </cofactor>
</comment>
<dbReference type="PIRSF" id="PIRSF000460">
    <property type="entry name" value="Pprylas_GlgP"/>
    <property type="match status" value="1"/>
</dbReference>
<reference evidence="14 15" key="1">
    <citation type="submission" date="2016-02" db="EMBL/GenBank/DDBJ databases">
        <title>Anaerosporomusa subterraneum gen. nov., sp. nov., a spore-forming obligate anaerobe isolated from saprolite.</title>
        <authorList>
            <person name="Choi J.K."/>
            <person name="Shah M."/>
            <person name="Yee N."/>
        </authorList>
    </citation>
    <scope>NUCLEOTIDE SEQUENCE [LARGE SCALE GENOMIC DNA]</scope>
    <source>
        <strain evidence="14 15">RU4</strain>
    </source>
</reference>
<dbReference type="NCBIfam" id="TIGR02093">
    <property type="entry name" value="P_ylase"/>
    <property type="match status" value="1"/>
</dbReference>
<dbReference type="STRING" id="1794912.AXX12_07110"/>
<evidence type="ECO:0000256" key="8">
    <source>
        <dbReference type="ARBA" id="ARBA00022679"/>
    </source>
</evidence>
<keyword evidence="7 13" id="KW-0328">Glycosyltransferase</keyword>
<comment type="caution">
    <text evidence="14">The sequence shown here is derived from an EMBL/GenBank/DDBJ whole genome shotgun (WGS) entry which is preliminary data.</text>
</comment>